<feature type="compositionally biased region" description="Low complexity" evidence="1">
    <location>
        <begin position="31"/>
        <end position="79"/>
    </location>
</feature>
<evidence type="ECO:0000256" key="2">
    <source>
        <dbReference type="SAM" id="SignalP"/>
    </source>
</evidence>
<gene>
    <name evidence="3" type="ORF">SAMN05421879_101799</name>
</gene>
<organism evidence="3 4">
    <name type="scientific">Ornithinimicrobium cerasi</name>
    <dbReference type="NCBI Taxonomy" id="2248773"/>
    <lineage>
        <taxon>Bacteria</taxon>
        <taxon>Bacillati</taxon>
        <taxon>Actinomycetota</taxon>
        <taxon>Actinomycetes</taxon>
        <taxon>Micrococcales</taxon>
        <taxon>Ornithinimicrobiaceae</taxon>
        <taxon>Ornithinimicrobium</taxon>
    </lineage>
</organism>
<accession>A0A285VFA4</accession>
<name>A0A285VFA4_9MICO</name>
<proteinExistence type="predicted"/>
<evidence type="ECO:0000256" key="1">
    <source>
        <dbReference type="SAM" id="MobiDB-lite"/>
    </source>
</evidence>
<protein>
    <recommendedName>
        <fullName evidence="5">Lipoprotein</fullName>
    </recommendedName>
</protein>
<feature type="region of interest" description="Disordered" evidence="1">
    <location>
        <begin position="27"/>
        <end position="79"/>
    </location>
</feature>
<evidence type="ECO:0000313" key="3">
    <source>
        <dbReference type="EMBL" id="SOC52739.1"/>
    </source>
</evidence>
<keyword evidence="4" id="KW-1185">Reference proteome</keyword>
<dbReference type="EMBL" id="OBQK01000001">
    <property type="protein sequence ID" value="SOC52739.1"/>
    <property type="molecule type" value="Genomic_DNA"/>
</dbReference>
<evidence type="ECO:0000313" key="4">
    <source>
        <dbReference type="Proteomes" id="UP000219688"/>
    </source>
</evidence>
<dbReference type="AlphaFoldDB" id="A0A285VFA4"/>
<dbReference type="Proteomes" id="UP000219688">
    <property type="component" value="Unassembled WGS sequence"/>
</dbReference>
<sequence length="380" mass="39883">MQFSRLTVAVSLSSALLVTACTGADDPGTGASTSAPSAQTDDSAATSDAAASTGTGSTDAGTATTDAAASTDDASSTTVAMTTDEGEAVLGVEEAEEVATRLLDARYEAYTAPGDQLRAAQQTAYMATARTATEAEVRLRSELGLAEDAPAEELEPNVLAISREDGELPQLLLVQSVPESGVPLLHLMESRTGETEDFRIIWEASMLPGTELPTFDRRSVGTPVLRSGQGDLVEVPREALKKLATFVSFPQPEEDPGYETNGYAEAVRAAAQEQADAVAAQAGLREKNWLVSEDVKTLMFEDGSAFVIGSLLRDTTFSVNSDAVLTPPQSFLVFGEDSELTDEAVLRTSVFIGMHLPAEGQDGPPSVIAAREQLIDAWGS</sequence>
<evidence type="ECO:0008006" key="5">
    <source>
        <dbReference type="Google" id="ProtNLM"/>
    </source>
</evidence>
<reference evidence="4" key="1">
    <citation type="submission" date="2017-08" db="EMBL/GenBank/DDBJ databases">
        <authorList>
            <person name="Varghese N."/>
            <person name="Submissions S."/>
        </authorList>
    </citation>
    <scope>NUCLEOTIDE SEQUENCE [LARGE SCALE GENOMIC DNA]</scope>
    <source>
        <strain evidence="4">USBA17B2</strain>
    </source>
</reference>
<dbReference type="PROSITE" id="PS51257">
    <property type="entry name" value="PROKAR_LIPOPROTEIN"/>
    <property type="match status" value="1"/>
</dbReference>
<feature type="signal peptide" evidence="2">
    <location>
        <begin position="1"/>
        <end position="20"/>
    </location>
</feature>
<keyword evidence="2" id="KW-0732">Signal</keyword>
<dbReference type="RefSeq" id="WP_097186927.1">
    <property type="nucleotide sequence ID" value="NZ_OBQK01000001.1"/>
</dbReference>
<feature type="chain" id="PRO_5039647560" description="Lipoprotein" evidence="2">
    <location>
        <begin position="21"/>
        <end position="380"/>
    </location>
</feature>